<comment type="pathway">
    <text evidence="4">Lipid metabolism; fatty acid biosynthesis.</text>
</comment>
<comment type="similarity">
    <text evidence="1 4">Belongs to the thiolase-like superfamily. Chalcone/stilbene synthases family.</text>
</comment>
<keyword evidence="2 4" id="KW-0808">Transferase</keyword>
<keyword evidence="9" id="KW-1185">Reference proteome</keyword>
<dbReference type="AlphaFoldDB" id="A0AAP0J6I4"/>
<feature type="domain" description="Beta-ketoacyl-[acyl-carrier-protein] synthase III C-terminal" evidence="7">
    <location>
        <begin position="337"/>
        <end position="420"/>
    </location>
</feature>
<dbReference type="InterPro" id="IPR012392">
    <property type="entry name" value="3-ktacl-CoA_syn"/>
</dbReference>
<evidence type="ECO:0000256" key="2">
    <source>
        <dbReference type="ARBA" id="ARBA00022679"/>
    </source>
</evidence>
<dbReference type="EC" id="2.3.1.-" evidence="4"/>
<evidence type="ECO:0000259" key="6">
    <source>
        <dbReference type="Pfam" id="PF08392"/>
    </source>
</evidence>
<dbReference type="GO" id="GO:0016020">
    <property type="term" value="C:membrane"/>
    <property type="evidence" value="ECO:0007669"/>
    <property type="project" value="InterPro"/>
</dbReference>
<dbReference type="Proteomes" id="UP001420932">
    <property type="component" value="Unassembled WGS sequence"/>
</dbReference>
<dbReference type="Pfam" id="PF08392">
    <property type="entry name" value="FAE1_CUT1_RppA"/>
    <property type="match status" value="1"/>
</dbReference>
<organism evidence="8 9">
    <name type="scientific">Stephania yunnanensis</name>
    <dbReference type="NCBI Taxonomy" id="152371"/>
    <lineage>
        <taxon>Eukaryota</taxon>
        <taxon>Viridiplantae</taxon>
        <taxon>Streptophyta</taxon>
        <taxon>Embryophyta</taxon>
        <taxon>Tracheophyta</taxon>
        <taxon>Spermatophyta</taxon>
        <taxon>Magnoliopsida</taxon>
        <taxon>Ranunculales</taxon>
        <taxon>Menispermaceae</taxon>
        <taxon>Menispermoideae</taxon>
        <taxon>Cissampelideae</taxon>
        <taxon>Stephania</taxon>
    </lineage>
</organism>
<accession>A0AAP0J6I4</accession>
<comment type="caution">
    <text evidence="8">The sequence shown here is derived from an EMBL/GenBank/DDBJ whole genome shotgun (WGS) entry which is preliminary data.</text>
</comment>
<dbReference type="Gene3D" id="3.40.47.10">
    <property type="match status" value="2"/>
</dbReference>
<gene>
    <name evidence="8" type="ORF">Syun_015969</name>
</gene>
<evidence type="ECO:0000259" key="7">
    <source>
        <dbReference type="Pfam" id="PF08541"/>
    </source>
</evidence>
<keyword evidence="3 4" id="KW-0012">Acyltransferase</keyword>
<evidence type="ECO:0000256" key="5">
    <source>
        <dbReference type="SAM" id="SignalP"/>
    </source>
</evidence>
<proteinExistence type="inferred from homology"/>
<protein>
    <recommendedName>
        <fullName evidence="4">3-ketoacyl-CoA synthase</fullName>
        <ecNumber evidence="4">2.3.1.-</ecNumber>
    </recommendedName>
</protein>
<dbReference type="CDD" id="cd00831">
    <property type="entry name" value="CHS_like"/>
    <property type="match status" value="1"/>
</dbReference>
<evidence type="ECO:0000313" key="8">
    <source>
        <dbReference type="EMBL" id="KAK9127172.1"/>
    </source>
</evidence>
<dbReference type="SUPFAM" id="SSF53901">
    <property type="entry name" value="Thiolase-like"/>
    <property type="match status" value="2"/>
</dbReference>
<name>A0AAP0J6I4_9MAGN</name>
<dbReference type="InterPro" id="IPR013601">
    <property type="entry name" value="FAE1_typ3_polyketide_synth"/>
</dbReference>
<dbReference type="EMBL" id="JBBNAF010000007">
    <property type="protein sequence ID" value="KAK9127172.1"/>
    <property type="molecule type" value="Genomic_DNA"/>
</dbReference>
<keyword evidence="5" id="KW-0732">Signal</keyword>
<feature type="chain" id="PRO_5042995114" description="3-ketoacyl-CoA synthase" evidence="5">
    <location>
        <begin position="19"/>
        <end position="484"/>
    </location>
</feature>
<dbReference type="GO" id="GO:0006633">
    <property type="term" value="P:fatty acid biosynthetic process"/>
    <property type="evidence" value="ECO:0007669"/>
    <property type="project" value="InterPro"/>
</dbReference>
<feature type="domain" description="FAE" evidence="6">
    <location>
        <begin position="26"/>
        <end position="307"/>
    </location>
</feature>
<evidence type="ECO:0000256" key="1">
    <source>
        <dbReference type="ARBA" id="ARBA00005531"/>
    </source>
</evidence>
<feature type="signal peptide" evidence="5">
    <location>
        <begin position="1"/>
        <end position="18"/>
    </location>
</feature>
<dbReference type="PIRSF" id="PIRSF036417">
    <property type="entry name" value="3-ktacl-CoA_syn"/>
    <property type="match status" value="1"/>
</dbReference>
<dbReference type="PANTHER" id="PTHR31561">
    <property type="entry name" value="3-KETOACYL-COA SYNTHASE"/>
    <property type="match status" value="1"/>
</dbReference>
<evidence type="ECO:0000256" key="4">
    <source>
        <dbReference type="PIRNR" id="PIRNR036417"/>
    </source>
</evidence>
<evidence type="ECO:0000256" key="3">
    <source>
        <dbReference type="ARBA" id="ARBA00023315"/>
    </source>
</evidence>
<dbReference type="GO" id="GO:0016747">
    <property type="term" value="F:acyltransferase activity, transferring groups other than amino-acyl groups"/>
    <property type="evidence" value="ECO:0007669"/>
    <property type="project" value="InterPro"/>
</dbReference>
<reference evidence="8 9" key="1">
    <citation type="submission" date="2024-01" db="EMBL/GenBank/DDBJ databases">
        <title>Genome assemblies of Stephania.</title>
        <authorList>
            <person name="Yang L."/>
        </authorList>
    </citation>
    <scope>NUCLEOTIDE SEQUENCE [LARGE SCALE GENOMIC DNA]</scope>
    <source>
        <strain evidence="8">YNDBR</strain>
        <tissue evidence="8">Leaf</tissue>
    </source>
</reference>
<dbReference type="Pfam" id="PF08541">
    <property type="entry name" value="ACP_syn_III_C"/>
    <property type="match status" value="1"/>
</dbReference>
<sequence>MDLLTFACISCICVVSLLVKYMMRTSHDQACYVLNYQCYKPTDDRKLNADIGGNIIIRNKNLDLDDAKFMLKTLVRSGISEETYVSRNIIEAREDSTFLSDAIGELDEFFFDAIGKLLNNSHMLPSQIDVLVVNVSMFSSVPSLAARIINHYKMRDDIKVYNLSGMGCSASIVSMGIVKDVLKSMKNGLAMVVSSESIAPNWYRGRDKSMMIPNLLFRSGGCAILLTNNPNLRDKAKFKLNYLVRVHIGSDDEAYKYAMKMDDENGNAGVHISKSLPEAAAKAFSMNLKRLIPKILPLQELIRFAIASSISNVMNHYDKQTIKNSNSSKTVKINFKSGVDHFCIHPGGAAVINGVGNSMGLNEHDLEPARMALRRFGNTSASGIWYVLGYMEAKRRLKKGEKVLIAGFGAGFKCNTCVLEVVRDLDLEEQSVWKDCIGEYPINDLACNAFGEVYKWLESLGEDYLSFNADNFQKLMREYYKEKN</sequence>
<dbReference type="InterPro" id="IPR013747">
    <property type="entry name" value="ACP_syn_III_C"/>
</dbReference>
<evidence type="ECO:0000313" key="9">
    <source>
        <dbReference type="Proteomes" id="UP001420932"/>
    </source>
</evidence>
<dbReference type="InterPro" id="IPR016039">
    <property type="entry name" value="Thiolase-like"/>
</dbReference>